<comment type="similarity">
    <text evidence="1">Belongs to the STRIP family.</text>
</comment>
<dbReference type="Pfam" id="PF07923">
    <property type="entry name" value="N1221"/>
    <property type="match status" value="1"/>
</dbReference>
<dbReference type="InterPro" id="IPR021819">
    <property type="entry name" value="Far11/STRP_C"/>
</dbReference>
<dbReference type="GO" id="GO:0007010">
    <property type="term" value="P:cytoskeleton organization"/>
    <property type="evidence" value="ECO:0007669"/>
    <property type="project" value="TreeGrafter"/>
</dbReference>
<evidence type="ECO:0000259" key="3">
    <source>
        <dbReference type="SMART" id="SM01293"/>
    </source>
</evidence>
<protein>
    <recommendedName>
        <fullName evidence="6">Protein FAM40A</fullName>
    </recommendedName>
</protein>
<feature type="domain" description="Far11/STRP C-terminal" evidence="3">
    <location>
        <begin position="304"/>
        <end position="652"/>
    </location>
</feature>
<dbReference type="GO" id="GO:0005829">
    <property type="term" value="C:cytosol"/>
    <property type="evidence" value="ECO:0007669"/>
    <property type="project" value="TreeGrafter"/>
</dbReference>
<evidence type="ECO:0000313" key="4">
    <source>
        <dbReference type="EnsemblMetazoa" id="G30436.3:cds"/>
    </source>
</evidence>
<sequence length="673" mass="77941">MEAGSKKEGLPKLRDILRRQRDDSLSESMTECPDIEFLYEDADTYNAELAELFSYTEDSEFELSKKKFEDGFVNKDCENKWTKSSESVQRKHIVFLQNELEVVDKERRLNAMWSLLYLVQGVYGECISEEEHRDWTHRNVHLLYEQGLFTSFVELLSMETENTAAASIAIRKMAVSVIDSSDLRLILSVLYIMVEVMRSPLDTESDEQRHNRSMFMEDLVTPLVGDEILPVILFSMITKFCSGSAPHFPMKKVLLLLWKVVLVSVGGLRELQKKKNEVREKYGLPPLPEDTYEVCKNMRASSPPTSAADLIEQQMPRRAFREEIAKNPFSKPETDVANSPVEILFQAILPNLPQYMIALLKILLAAAPTSKTKTDSINILSDVLPEVMPLTVLQSMKLGIDVNRHKEIIVKAISGLLLLLLKHFKLNHVYQFEFMSQHLVFANCIPLVLKFFNQNILSYVTAKNSIPCLDYPGSVIGEQPELTAETLESGDNQPYCWRNLFSCINLLRILNKLTKWKHSRTMMLVVFKSAPILKRALKVKQAMMQLYVLKLLKMQTKYLGRQWRKSNMKTMSAIYQKVRHRLNDDWAYGNDMDARPWDFQAEECALRACVDRFNQRRYNPHSADPDFKPVDTCLHSVLGEDIDLTEEFKQNYERWLEMEVYSNYIDWDQVINC</sequence>
<proteinExistence type="inferred from homology"/>
<dbReference type="Pfam" id="PF11882">
    <property type="entry name" value="DUF3402"/>
    <property type="match status" value="2"/>
</dbReference>
<evidence type="ECO:0000259" key="2">
    <source>
        <dbReference type="SMART" id="SM01292"/>
    </source>
</evidence>
<evidence type="ECO:0000313" key="5">
    <source>
        <dbReference type="Proteomes" id="UP000005408"/>
    </source>
</evidence>
<dbReference type="InterPro" id="IPR040185">
    <property type="entry name" value="Far11/STRP"/>
</dbReference>
<evidence type="ECO:0000256" key="1">
    <source>
        <dbReference type="ARBA" id="ARBA00007062"/>
    </source>
</evidence>
<dbReference type="PANTHER" id="PTHR13239">
    <property type="entry name" value="PROTEIN REQUIRED FOR HYPHAL ANASTOMOSIS HAM-2"/>
    <property type="match status" value="1"/>
</dbReference>
<evidence type="ECO:0008006" key="6">
    <source>
        <dbReference type="Google" id="ProtNLM"/>
    </source>
</evidence>
<reference evidence="4" key="1">
    <citation type="submission" date="2022-08" db="UniProtKB">
        <authorList>
            <consortium name="EnsemblMetazoa"/>
        </authorList>
    </citation>
    <scope>IDENTIFICATION</scope>
    <source>
        <strain evidence="4">05x7-T-G4-1.051#20</strain>
    </source>
</reference>
<accession>A0A8W8LWH7</accession>
<dbReference type="Proteomes" id="UP000005408">
    <property type="component" value="Unassembled WGS sequence"/>
</dbReference>
<dbReference type="SMART" id="SM01292">
    <property type="entry name" value="N1221"/>
    <property type="match status" value="1"/>
</dbReference>
<keyword evidence="5" id="KW-1185">Reference proteome</keyword>
<dbReference type="AlphaFoldDB" id="A0A8W8LWH7"/>
<dbReference type="EnsemblMetazoa" id="G30436.3">
    <property type="protein sequence ID" value="G30436.3:cds"/>
    <property type="gene ID" value="G30436"/>
</dbReference>
<organism evidence="4 5">
    <name type="scientific">Magallana gigas</name>
    <name type="common">Pacific oyster</name>
    <name type="synonym">Crassostrea gigas</name>
    <dbReference type="NCBI Taxonomy" id="29159"/>
    <lineage>
        <taxon>Eukaryota</taxon>
        <taxon>Metazoa</taxon>
        <taxon>Spiralia</taxon>
        <taxon>Lophotrochozoa</taxon>
        <taxon>Mollusca</taxon>
        <taxon>Bivalvia</taxon>
        <taxon>Autobranchia</taxon>
        <taxon>Pteriomorphia</taxon>
        <taxon>Ostreida</taxon>
        <taxon>Ostreoidea</taxon>
        <taxon>Ostreidae</taxon>
        <taxon>Magallana</taxon>
    </lineage>
</organism>
<feature type="domain" description="Far11/STRP N-terminal" evidence="2">
    <location>
        <begin position="32"/>
        <end position="338"/>
    </location>
</feature>
<dbReference type="InterPro" id="IPR012486">
    <property type="entry name" value="Far11/STRP_N"/>
</dbReference>
<name>A0A8W8LWH7_MAGGI</name>
<dbReference type="PANTHER" id="PTHR13239:SF4">
    <property type="entry name" value="AT25231P"/>
    <property type="match status" value="1"/>
</dbReference>
<dbReference type="SMART" id="SM01293">
    <property type="entry name" value="DUF3402"/>
    <property type="match status" value="1"/>
</dbReference>